<feature type="chain" id="PRO_5012668206" description="RagB/SusD family nutrient uptake outer membrane protein" evidence="6">
    <location>
        <begin position="28"/>
        <end position="546"/>
    </location>
</feature>
<dbReference type="InterPro" id="IPR033985">
    <property type="entry name" value="SusD-like_N"/>
</dbReference>
<feature type="domain" description="RagB/SusD" evidence="7">
    <location>
        <begin position="395"/>
        <end position="545"/>
    </location>
</feature>
<evidence type="ECO:0000256" key="5">
    <source>
        <dbReference type="ARBA" id="ARBA00023237"/>
    </source>
</evidence>
<feature type="signal peptide" evidence="6">
    <location>
        <begin position="1"/>
        <end position="27"/>
    </location>
</feature>
<gene>
    <name evidence="9" type="ORF">KL86DYS1_20021</name>
</gene>
<dbReference type="GO" id="GO:0009279">
    <property type="term" value="C:cell outer membrane"/>
    <property type="evidence" value="ECO:0007669"/>
    <property type="project" value="UniProtKB-SubCell"/>
</dbReference>
<proteinExistence type="inferred from homology"/>
<dbReference type="Pfam" id="PF14322">
    <property type="entry name" value="SusD-like_3"/>
    <property type="match status" value="1"/>
</dbReference>
<accession>A0A212JK15</accession>
<dbReference type="Pfam" id="PF07980">
    <property type="entry name" value="SusD_RagB"/>
    <property type="match status" value="1"/>
</dbReference>
<dbReference type="Gene3D" id="1.25.40.390">
    <property type="match status" value="1"/>
</dbReference>
<dbReference type="AlphaFoldDB" id="A0A212JK15"/>
<evidence type="ECO:0000313" key="9">
    <source>
        <dbReference type="EMBL" id="SBV99772.1"/>
    </source>
</evidence>
<evidence type="ECO:0000256" key="3">
    <source>
        <dbReference type="ARBA" id="ARBA00022729"/>
    </source>
</evidence>
<dbReference type="PROSITE" id="PS51257">
    <property type="entry name" value="PROKAR_LIPOPROTEIN"/>
    <property type="match status" value="1"/>
</dbReference>
<dbReference type="InterPro" id="IPR011990">
    <property type="entry name" value="TPR-like_helical_dom_sf"/>
</dbReference>
<organism evidence="9">
    <name type="scientific">uncultured Dysgonomonas sp</name>
    <dbReference type="NCBI Taxonomy" id="206096"/>
    <lineage>
        <taxon>Bacteria</taxon>
        <taxon>Pseudomonadati</taxon>
        <taxon>Bacteroidota</taxon>
        <taxon>Bacteroidia</taxon>
        <taxon>Bacteroidales</taxon>
        <taxon>Dysgonomonadaceae</taxon>
        <taxon>Dysgonomonas</taxon>
        <taxon>environmental samples</taxon>
    </lineage>
</organism>
<evidence type="ECO:0000256" key="2">
    <source>
        <dbReference type="ARBA" id="ARBA00006275"/>
    </source>
</evidence>
<keyword evidence="5" id="KW-0998">Cell outer membrane</keyword>
<evidence type="ECO:0000256" key="6">
    <source>
        <dbReference type="SAM" id="SignalP"/>
    </source>
</evidence>
<feature type="domain" description="SusD-like N-terminal" evidence="8">
    <location>
        <begin position="99"/>
        <end position="237"/>
    </location>
</feature>
<keyword evidence="4" id="KW-0472">Membrane</keyword>
<keyword evidence="3 6" id="KW-0732">Signal</keyword>
<dbReference type="SUPFAM" id="SSF48452">
    <property type="entry name" value="TPR-like"/>
    <property type="match status" value="1"/>
</dbReference>
<comment type="similarity">
    <text evidence="2">Belongs to the SusD family.</text>
</comment>
<evidence type="ECO:0000259" key="8">
    <source>
        <dbReference type="Pfam" id="PF14322"/>
    </source>
</evidence>
<evidence type="ECO:0008006" key="10">
    <source>
        <dbReference type="Google" id="ProtNLM"/>
    </source>
</evidence>
<name>A0A212JK15_9BACT</name>
<dbReference type="RefSeq" id="WP_296941090.1">
    <property type="nucleotide sequence ID" value="NZ_LT599032.1"/>
</dbReference>
<evidence type="ECO:0000256" key="1">
    <source>
        <dbReference type="ARBA" id="ARBA00004442"/>
    </source>
</evidence>
<dbReference type="CDD" id="cd08977">
    <property type="entry name" value="SusD"/>
    <property type="match status" value="1"/>
</dbReference>
<sequence length="546" mass="61132">MKLHKIYLSVFCMIVLSLLMTSCDSFLEEKPQDEKTAGQFWKTEADAQSAVNALYFGGVPYLNNTDVDGGWTPKATMWGGIMSGLFVDKRKDRTFTNASEGSNFNIESFDATALKLWHEFYKGISRANFVIANIPAMTGVLTGDKINNFTAQGKFFRAYGYYYLVKEFGDVPYVDQPYLSLEGIYKERVPAEQVYKNIEADLLSIIEGDALPNKAFYDNGCYVTKAMAQTLLAQVYLQWAGAPLNGGNEYYTKAANMAMNVVKGGQHILEQANGSSDDLNSAFNVIKTTKTSKEIIFAKEYNQTSYNVGNSYACRSIGADAFQWGVFKPGGDVLYNAYLPCDMLINSYHADDIRGHEKQFFFRDYSWTDKDGNVVTRTLNNVGNWAWFDEVSLIGGKDGDYNMPTFRYAEVLLIAAEGLARTGKEGDAEGEARFYLNQVRKRAGLPNETATGDALIQSILTERFHEFPLEFRIWDDIRRTRLYPEADGLQSGKLKWVALESAKIQNKPDGSIKVGAIPVHALLWPIPLSEMQANPSLQGHQNPGWN</sequence>
<dbReference type="InterPro" id="IPR012944">
    <property type="entry name" value="SusD_RagB_dom"/>
</dbReference>
<dbReference type="EMBL" id="FLUM01000002">
    <property type="protein sequence ID" value="SBV99772.1"/>
    <property type="molecule type" value="Genomic_DNA"/>
</dbReference>
<comment type="subcellular location">
    <subcellularLocation>
        <location evidence="1">Cell outer membrane</location>
    </subcellularLocation>
</comment>
<reference evidence="9" key="1">
    <citation type="submission" date="2016-04" db="EMBL/GenBank/DDBJ databases">
        <authorList>
            <person name="Evans L.H."/>
            <person name="Alamgir A."/>
            <person name="Owens N."/>
            <person name="Weber N.D."/>
            <person name="Virtaneva K."/>
            <person name="Barbian K."/>
            <person name="Babar A."/>
            <person name="Rosenke K."/>
        </authorList>
    </citation>
    <scope>NUCLEOTIDE SEQUENCE</scope>
    <source>
        <strain evidence="9">86-1</strain>
    </source>
</reference>
<evidence type="ECO:0000259" key="7">
    <source>
        <dbReference type="Pfam" id="PF07980"/>
    </source>
</evidence>
<protein>
    <recommendedName>
        <fullName evidence="10">RagB/SusD family nutrient uptake outer membrane protein</fullName>
    </recommendedName>
</protein>
<evidence type="ECO:0000256" key="4">
    <source>
        <dbReference type="ARBA" id="ARBA00023136"/>
    </source>
</evidence>